<dbReference type="Gene3D" id="1.10.510.10">
    <property type="entry name" value="Transferase(Phosphotransferase) domain 1"/>
    <property type="match status" value="1"/>
</dbReference>
<keyword evidence="4" id="KW-0067">ATP-binding</keyword>
<keyword evidence="7" id="KW-1185">Reference proteome</keyword>
<gene>
    <name evidence="6" type="ORF">EJ05DRAFT_533052</name>
</gene>
<keyword evidence="1" id="KW-0808">Transferase</keyword>
<dbReference type="SUPFAM" id="SSF56112">
    <property type="entry name" value="Protein kinase-like (PK-like)"/>
    <property type="match status" value="1"/>
</dbReference>
<evidence type="ECO:0000259" key="5">
    <source>
        <dbReference type="PROSITE" id="PS50011"/>
    </source>
</evidence>
<keyword evidence="3 6" id="KW-0418">Kinase</keyword>
<dbReference type="InterPro" id="IPR000719">
    <property type="entry name" value="Prot_kinase_dom"/>
</dbReference>
<dbReference type="GO" id="GO:0004674">
    <property type="term" value="F:protein serine/threonine kinase activity"/>
    <property type="evidence" value="ECO:0007669"/>
    <property type="project" value="TreeGrafter"/>
</dbReference>
<dbReference type="Pfam" id="PF07714">
    <property type="entry name" value="PK_Tyr_Ser-Thr"/>
    <property type="match status" value="1"/>
</dbReference>
<keyword evidence="2" id="KW-0547">Nucleotide-binding</keyword>
<dbReference type="OrthoDB" id="1668230at2759"/>
<evidence type="ECO:0000313" key="6">
    <source>
        <dbReference type="EMBL" id="KAF2754781.1"/>
    </source>
</evidence>
<dbReference type="InterPro" id="IPR051681">
    <property type="entry name" value="Ser/Thr_Kinases-Pseudokinases"/>
</dbReference>
<dbReference type="InterPro" id="IPR001245">
    <property type="entry name" value="Ser-Thr/Tyr_kinase_cat_dom"/>
</dbReference>
<evidence type="ECO:0000256" key="1">
    <source>
        <dbReference type="ARBA" id="ARBA00022679"/>
    </source>
</evidence>
<dbReference type="InterPro" id="IPR011009">
    <property type="entry name" value="Kinase-like_dom_sf"/>
</dbReference>
<evidence type="ECO:0000313" key="7">
    <source>
        <dbReference type="Proteomes" id="UP000799437"/>
    </source>
</evidence>
<dbReference type="EMBL" id="ML996579">
    <property type="protein sequence ID" value="KAF2754781.1"/>
    <property type="molecule type" value="Genomic_DNA"/>
</dbReference>
<protein>
    <submittedName>
        <fullName evidence="6">Kinase-like protein</fullName>
    </submittedName>
</protein>
<evidence type="ECO:0000256" key="2">
    <source>
        <dbReference type="ARBA" id="ARBA00022741"/>
    </source>
</evidence>
<organism evidence="6 7">
    <name type="scientific">Pseudovirgaria hyperparasitica</name>
    <dbReference type="NCBI Taxonomy" id="470096"/>
    <lineage>
        <taxon>Eukaryota</taxon>
        <taxon>Fungi</taxon>
        <taxon>Dikarya</taxon>
        <taxon>Ascomycota</taxon>
        <taxon>Pezizomycotina</taxon>
        <taxon>Dothideomycetes</taxon>
        <taxon>Dothideomycetes incertae sedis</taxon>
        <taxon>Acrospermales</taxon>
        <taxon>Acrospermaceae</taxon>
        <taxon>Pseudovirgaria</taxon>
    </lineage>
</organism>
<proteinExistence type="predicted"/>
<dbReference type="GO" id="GO:0005524">
    <property type="term" value="F:ATP binding"/>
    <property type="evidence" value="ECO:0007669"/>
    <property type="project" value="UniProtKB-KW"/>
</dbReference>
<dbReference type="PANTHER" id="PTHR44329:SF288">
    <property type="entry name" value="MITOGEN-ACTIVATED PROTEIN KINASE KINASE KINASE 20"/>
    <property type="match status" value="1"/>
</dbReference>
<reference evidence="6" key="1">
    <citation type="journal article" date="2020" name="Stud. Mycol.">
        <title>101 Dothideomycetes genomes: a test case for predicting lifestyles and emergence of pathogens.</title>
        <authorList>
            <person name="Haridas S."/>
            <person name="Albert R."/>
            <person name="Binder M."/>
            <person name="Bloem J."/>
            <person name="Labutti K."/>
            <person name="Salamov A."/>
            <person name="Andreopoulos B."/>
            <person name="Baker S."/>
            <person name="Barry K."/>
            <person name="Bills G."/>
            <person name="Bluhm B."/>
            <person name="Cannon C."/>
            <person name="Castanera R."/>
            <person name="Culley D."/>
            <person name="Daum C."/>
            <person name="Ezra D."/>
            <person name="Gonzalez J."/>
            <person name="Henrissat B."/>
            <person name="Kuo A."/>
            <person name="Liang C."/>
            <person name="Lipzen A."/>
            <person name="Lutzoni F."/>
            <person name="Magnuson J."/>
            <person name="Mondo S."/>
            <person name="Nolan M."/>
            <person name="Ohm R."/>
            <person name="Pangilinan J."/>
            <person name="Park H.-J."/>
            <person name="Ramirez L."/>
            <person name="Alfaro M."/>
            <person name="Sun H."/>
            <person name="Tritt A."/>
            <person name="Yoshinaga Y."/>
            <person name="Zwiers L.-H."/>
            <person name="Turgeon B."/>
            <person name="Goodwin S."/>
            <person name="Spatafora J."/>
            <person name="Crous P."/>
            <person name="Grigoriev I."/>
        </authorList>
    </citation>
    <scope>NUCLEOTIDE SEQUENCE</scope>
    <source>
        <strain evidence="6">CBS 121739</strain>
    </source>
</reference>
<evidence type="ECO:0000256" key="4">
    <source>
        <dbReference type="ARBA" id="ARBA00022840"/>
    </source>
</evidence>
<dbReference type="PANTHER" id="PTHR44329">
    <property type="entry name" value="SERINE/THREONINE-PROTEIN KINASE TNNI3K-RELATED"/>
    <property type="match status" value="1"/>
</dbReference>
<dbReference type="GeneID" id="54490160"/>
<dbReference type="PROSITE" id="PS50011">
    <property type="entry name" value="PROTEIN_KINASE_DOM"/>
    <property type="match status" value="1"/>
</dbReference>
<accession>A0A6A6W157</accession>
<dbReference type="AlphaFoldDB" id="A0A6A6W157"/>
<name>A0A6A6W157_9PEZI</name>
<feature type="domain" description="Protein kinase" evidence="5">
    <location>
        <begin position="1"/>
        <end position="249"/>
    </location>
</feature>
<dbReference type="RefSeq" id="XP_033597232.1">
    <property type="nucleotide sequence ID" value="XM_033749106.1"/>
</dbReference>
<dbReference type="Proteomes" id="UP000799437">
    <property type="component" value="Unassembled WGS sequence"/>
</dbReference>
<sequence>MSCEIPSKIHTNAILPDKLEYLGAGKSAVVYGIDSERVLKEFHDSEGSGTERRVYQRLGSHPNIAKLLDTWADGSIILERGTPLRKICRASSSNKIPVLTKVRWLRHAAEGYRYLHACNIIHSDVGCNNLILMEGDLVKLIDFEGCSIDGGVAGSCYEWFSYCPSTPRVSQRTDIFAFGCAVYEVIMGQPPYHELEASDQRYLQVEEYYRNRQFPDVTNVPLGPLIQSCWSGDVKSMDEIIQQLEAVKD</sequence>
<evidence type="ECO:0000256" key="3">
    <source>
        <dbReference type="ARBA" id="ARBA00022777"/>
    </source>
</evidence>